<keyword evidence="4" id="KW-1185">Reference proteome</keyword>
<keyword evidence="2" id="KW-0732">Signal</keyword>
<proteinExistence type="predicted"/>
<keyword evidence="1" id="KW-1133">Transmembrane helix</keyword>
<reference evidence="3 4" key="1">
    <citation type="journal article" date="2018" name="BMC Genomics">
        <title>The genome of Naegleria lovaniensis, the basis for a comparative approach to unravel pathogenicity factors of the human pathogenic amoeba N. fowleri.</title>
        <authorList>
            <person name="Liechti N."/>
            <person name="Schurch N."/>
            <person name="Bruggmann R."/>
            <person name="Wittwer M."/>
        </authorList>
    </citation>
    <scope>NUCLEOTIDE SEQUENCE [LARGE SCALE GENOMIC DNA]</scope>
    <source>
        <strain evidence="3 4">ATCC 30569</strain>
    </source>
</reference>
<dbReference type="Gene3D" id="3.40.190.10">
    <property type="entry name" value="Periplasmic binding protein-like II"/>
    <property type="match status" value="2"/>
</dbReference>
<comment type="caution">
    <text evidence="3">The sequence shown here is derived from an EMBL/GenBank/DDBJ whole genome shotgun (WGS) entry which is preliminary data.</text>
</comment>
<sequence>MSSPTLALASFTVCLLMALLFLSTPSQQQQFISVNKDFTAAFDAAIQELVVDNSWIQFYSDNMFFGVPQCATKVQWPAKDPFAQMGRTKIVTCFEIGTLTPWLETKTKLAESVVKIINNHYKTNYINEVKRYNTSLLGFFDTMKNAVGTGDCDIVTANTQPNADRAKVVHFQCGFGFASKGWIRSGKDAHISIPDVYSLNKTGILVGAYDGTAYATFVKQTLTAATYVPFYAVNLQYGAVLNQTVHALIGDAIQFFSWKKQVGNCNCEVKAYDPAYGLSTFTYGNITETSFATSSIRFGTQSWMSMAVVMMMVLFMIQTLFMF</sequence>
<evidence type="ECO:0000256" key="1">
    <source>
        <dbReference type="SAM" id="Phobius"/>
    </source>
</evidence>
<evidence type="ECO:0000313" key="4">
    <source>
        <dbReference type="Proteomes" id="UP000816034"/>
    </source>
</evidence>
<dbReference type="AlphaFoldDB" id="A0AA88GCC7"/>
<evidence type="ECO:0000256" key="2">
    <source>
        <dbReference type="SAM" id="SignalP"/>
    </source>
</evidence>
<feature type="transmembrane region" description="Helical" evidence="1">
    <location>
        <begin position="303"/>
        <end position="321"/>
    </location>
</feature>
<accession>A0AA88GCC7</accession>
<keyword evidence="1" id="KW-0472">Membrane</keyword>
<keyword evidence="1" id="KW-0812">Transmembrane</keyword>
<feature type="chain" id="PRO_5041673628" description="Solute-binding protein family 3/N-terminal domain-containing protein" evidence="2">
    <location>
        <begin position="29"/>
        <end position="323"/>
    </location>
</feature>
<name>A0AA88GCC7_NAELO</name>
<dbReference type="EMBL" id="PYSW02000060">
    <property type="protein sequence ID" value="KAG2373089.1"/>
    <property type="molecule type" value="Genomic_DNA"/>
</dbReference>
<organism evidence="3 4">
    <name type="scientific">Naegleria lovaniensis</name>
    <name type="common">Amoeba</name>
    <dbReference type="NCBI Taxonomy" id="51637"/>
    <lineage>
        <taxon>Eukaryota</taxon>
        <taxon>Discoba</taxon>
        <taxon>Heterolobosea</taxon>
        <taxon>Tetramitia</taxon>
        <taxon>Eutetramitia</taxon>
        <taxon>Vahlkampfiidae</taxon>
        <taxon>Naegleria</taxon>
    </lineage>
</organism>
<dbReference type="Proteomes" id="UP000816034">
    <property type="component" value="Unassembled WGS sequence"/>
</dbReference>
<protein>
    <recommendedName>
        <fullName evidence="5">Solute-binding protein family 3/N-terminal domain-containing protein</fullName>
    </recommendedName>
</protein>
<feature type="signal peptide" evidence="2">
    <location>
        <begin position="1"/>
        <end position="28"/>
    </location>
</feature>
<evidence type="ECO:0008006" key="5">
    <source>
        <dbReference type="Google" id="ProtNLM"/>
    </source>
</evidence>
<evidence type="ECO:0000313" key="3">
    <source>
        <dbReference type="EMBL" id="KAG2373089.1"/>
    </source>
</evidence>
<dbReference type="SUPFAM" id="SSF53850">
    <property type="entry name" value="Periplasmic binding protein-like II"/>
    <property type="match status" value="1"/>
</dbReference>
<dbReference type="RefSeq" id="XP_044542263.1">
    <property type="nucleotide sequence ID" value="XM_044688630.1"/>
</dbReference>
<dbReference type="GeneID" id="68105275"/>
<gene>
    <name evidence="3" type="ORF">C9374_012821</name>
</gene>